<sequence length="386" mass="41065">MSLLNRSSAIGLAMLLRAGLMLVISAMAYRTQAPEDAAAFFQCIYLQAIAIAFLSASGFFRVQSKRSEDEVSSYLSAMTLLVLPSVALPLSVALLVDEYAARLPELLIAWVGAVATAYAAPISAIVMKSRGPFAAFLPACAAAVLALLTLLLVGDAGAGRLTPYLALSGFQVTNILLLLASDRKAVRTRLPGLSRLRAGLPWDNIREAFVVGACNVLNMLLVFAIREAWAERAGADIAAAVFLTLRISDSAMQLFHMVLSGHPVITRLIAGRWSLRAQVAMTALSVGALLLLGMNAAALGAIAFAVAAQIALDVSRYPWSTGFLYQMAHFDLRNYVIFVVLQPVIALLLAFVPMARGAPEGLMIFMAISVSIGAVISTLQARRAAR</sequence>
<comment type="caution">
    <text evidence="2">The sequence shown here is derived from an EMBL/GenBank/DDBJ whole genome shotgun (WGS) entry which is preliminary data.</text>
</comment>
<dbReference type="AlphaFoldDB" id="A3TY36"/>
<keyword evidence="1" id="KW-0472">Membrane</keyword>
<dbReference type="EMBL" id="AAMO01000005">
    <property type="protein sequence ID" value="EAQ03070.1"/>
    <property type="molecule type" value="Genomic_DNA"/>
</dbReference>
<feature type="transmembrane region" description="Helical" evidence="1">
    <location>
        <begin position="74"/>
        <end position="95"/>
    </location>
</feature>
<proteinExistence type="predicted"/>
<feature type="transmembrane region" description="Helical" evidence="1">
    <location>
        <begin position="279"/>
        <end position="312"/>
    </location>
</feature>
<gene>
    <name evidence="2" type="ORF">OB2597_13038</name>
</gene>
<reference evidence="2 3" key="1">
    <citation type="journal article" date="2010" name="J. Bacteriol.">
        <title>Genome sequences of Oceanicola granulosus HTCC2516(T) and Oceanicola batsensis HTCC2597(TDelta).</title>
        <authorList>
            <person name="Thrash J.C."/>
            <person name="Cho J.C."/>
            <person name="Vergin K.L."/>
            <person name="Giovannoni S.J."/>
        </authorList>
    </citation>
    <scope>NUCLEOTIDE SEQUENCE [LARGE SCALE GENOMIC DNA]</scope>
    <source>
        <strain evidence="3">ATCC BAA-863 / DSM 15984 / KCTC 12145 / HTCC2597</strain>
    </source>
</reference>
<keyword evidence="1" id="KW-0812">Transmembrane</keyword>
<dbReference type="Proteomes" id="UP000004318">
    <property type="component" value="Unassembled WGS sequence"/>
</dbReference>
<keyword evidence="1" id="KW-1133">Transmembrane helix</keyword>
<feature type="transmembrane region" description="Helical" evidence="1">
    <location>
        <begin position="362"/>
        <end position="381"/>
    </location>
</feature>
<dbReference type="STRING" id="252305.OB2597_13038"/>
<evidence type="ECO:0000256" key="1">
    <source>
        <dbReference type="SAM" id="Phobius"/>
    </source>
</evidence>
<feature type="transmembrane region" description="Helical" evidence="1">
    <location>
        <begin position="107"/>
        <end position="126"/>
    </location>
</feature>
<evidence type="ECO:0008006" key="4">
    <source>
        <dbReference type="Google" id="ProtNLM"/>
    </source>
</evidence>
<feature type="transmembrane region" description="Helical" evidence="1">
    <location>
        <begin position="38"/>
        <end position="62"/>
    </location>
</feature>
<dbReference type="OrthoDB" id="9828756at2"/>
<keyword evidence="3" id="KW-1185">Reference proteome</keyword>
<feature type="transmembrane region" description="Helical" evidence="1">
    <location>
        <begin position="164"/>
        <end position="180"/>
    </location>
</feature>
<organism evidence="2 3">
    <name type="scientific">Pseudooceanicola batsensis (strain ATCC BAA-863 / DSM 15984 / KCTC 12145 / HTCC2597)</name>
    <name type="common">Oceanicola batsensis</name>
    <dbReference type="NCBI Taxonomy" id="252305"/>
    <lineage>
        <taxon>Bacteria</taxon>
        <taxon>Pseudomonadati</taxon>
        <taxon>Pseudomonadota</taxon>
        <taxon>Alphaproteobacteria</taxon>
        <taxon>Rhodobacterales</taxon>
        <taxon>Paracoccaceae</taxon>
        <taxon>Pseudooceanicola</taxon>
    </lineage>
</organism>
<dbReference type="RefSeq" id="WP_009806824.1">
    <property type="nucleotide sequence ID" value="NZ_CH724131.1"/>
</dbReference>
<evidence type="ECO:0000313" key="2">
    <source>
        <dbReference type="EMBL" id="EAQ03070.1"/>
    </source>
</evidence>
<protein>
    <recommendedName>
        <fullName evidence="4">Polysaccharide biosynthesis protein</fullName>
    </recommendedName>
</protein>
<feature type="transmembrane region" description="Helical" evidence="1">
    <location>
        <begin position="133"/>
        <end position="152"/>
    </location>
</feature>
<name>A3TY36_PSEBH</name>
<evidence type="ECO:0000313" key="3">
    <source>
        <dbReference type="Proteomes" id="UP000004318"/>
    </source>
</evidence>
<feature type="transmembrane region" description="Helical" evidence="1">
    <location>
        <begin position="332"/>
        <end position="355"/>
    </location>
</feature>
<dbReference type="HOGENOM" id="CLU_715389_0_0_5"/>
<accession>A3TY36</accession>